<dbReference type="EMBL" id="WEGJ01000063">
    <property type="protein sequence ID" value="MQY16638.1"/>
    <property type="molecule type" value="Genomic_DNA"/>
</dbReference>
<comment type="caution">
    <text evidence="10">The sequence shown here is derived from an EMBL/GenBank/DDBJ whole genome shotgun (WGS) entry which is preliminary data.</text>
</comment>
<keyword evidence="11" id="KW-1185">Reference proteome</keyword>
<feature type="transmembrane region" description="Helical" evidence="8">
    <location>
        <begin position="700"/>
        <end position="726"/>
    </location>
</feature>
<evidence type="ECO:0000313" key="11">
    <source>
        <dbReference type="Proteomes" id="UP000466345"/>
    </source>
</evidence>
<evidence type="ECO:0000256" key="2">
    <source>
        <dbReference type="ARBA" id="ARBA00022475"/>
    </source>
</evidence>
<feature type="domain" description="ABC3 transporter permease C-terminal" evidence="9">
    <location>
        <begin position="655"/>
        <end position="769"/>
    </location>
</feature>
<accession>A0A7K0CT77</accession>
<dbReference type="AlphaFoldDB" id="A0A7K0CT77"/>
<evidence type="ECO:0000256" key="1">
    <source>
        <dbReference type="ARBA" id="ARBA00004651"/>
    </source>
</evidence>
<dbReference type="PANTHER" id="PTHR30572">
    <property type="entry name" value="MEMBRANE COMPONENT OF TRANSPORTER-RELATED"/>
    <property type="match status" value="1"/>
</dbReference>
<feature type="transmembrane region" description="Helical" evidence="8">
    <location>
        <begin position="244"/>
        <end position="274"/>
    </location>
</feature>
<dbReference type="PANTHER" id="PTHR30572:SF4">
    <property type="entry name" value="ABC TRANSPORTER PERMEASE YTRF"/>
    <property type="match status" value="1"/>
</dbReference>
<feature type="region of interest" description="Disordered" evidence="7">
    <location>
        <begin position="460"/>
        <end position="482"/>
    </location>
</feature>
<organism evidence="10 11">
    <name type="scientific">Streptomyces smaragdinus</name>
    <dbReference type="NCBI Taxonomy" id="2585196"/>
    <lineage>
        <taxon>Bacteria</taxon>
        <taxon>Bacillati</taxon>
        <taxon>Actinomycetota</taxon>
        <taxon>Actinomycetes</taxon>
        <taxon>Kitasatosporales</taxon>
        <taxon>Streptomycetaceae</taxon>
        <taxon>Streptomyces</taxon>
    </lineage>
</organism>
<feature type="compositionally biased region" description="Pro residues" evidence="7">
    <location>
        <begin position="463"/>
        <end position="479"/>
    </location>
</feature>
<dbReference type="Proteomes" id="UP000466345">
    <property type="component" value="Unassembled WGS sequence"/>
</dbReference>
<evidence type="ECO:0000313" key="10">
    <source>
        <dbReference type="EMBL" id="MQY16638.1"/>
    </source>
</evidence>
<dbReference type="Pfam" id="PF02687">
    <property type="entry name" value="FtsX"/>
    <property type="match status" value="2"/>
</dbReference>
<dbReference type="GO" id="GO:0005886">
    <property type="term" value="C:plasma membrane"/>
    <property type="evidence" value="ECO:0007669"/>
    <property type="project" value="UniProtKB-SubCell"/>
</dbReference>
<feature type="transmembrane region" description="Helical" evidence="8">
    <location>
        <begin position="338"/>
        <end position="357"/>
    </location>
</feature>
<evidence type="ECO:0000256" key="7">
    <source>
        <dbReference type="SAM" id="MobiDB-lite"/>
    </source>
</evidence>
<dbReference type="RefSeq" id="WP_323378957.1">
    <property type="nucleotide sequence ID" value="NZ_WEGJ01000063.1"/>
</dbReference>
<dbReference type="GO" id="GO:0022857">
    <property type="term" value="F:transmembrane transporter activity"/>
    <property type="evidence" value="ECO:0007669"/>
    <property type="project" value="TreeGrafter"/>
</dbReference>
<reference evidence="10 11" key="1">
    <citation type="submission" date="2019-10" db="EMBL/GenBank/DDBJ databases">
        <title>Streptomyces smaragdinus sp. nov. and Streptomyces fabii sp. nov., isolated from the gut of fungus growing-termite Macrotermes natalensis.</title>
        <authorList>
            <person name="Schwitalla J."/>
            <person name="Benndorf R."/>
            <person name="Martin K."/>
            <person name="De Beer W."/>
            <person name="Kaster A.-K."/>
            <person name="Vollmers J."/>
            <person name="Poulsen M."/>
            <person name="Beemelmanns C."/>
        </authorList>
    </citation>
    <scope>NUCLEOTIDE SEQUENCE [LARGE SCALE GENOMIC DNA]</scope>
    <source>
        <strain evidence="10 11">RB5</strain>
    </source>
</reference>
<evidence type="ECO:0000256" key="8">
    <source>
        <dbReference type="SAM" id="Phobius"/>
    </source>
</evidence>
<name>A0A7K0CT77_9ACTN</name>
<keyword evidence="4 8" id="KW-1133">Transmembrane helix</keyword>
<dbReference type="InterPro" id="IPR003838">
    <property type="entry name" value="ABC3_permease_C"/>
</dbReference>
<sequence length="785" mass="79984">MSALGRVVRAGVGRKRVQTAVMVLTTLLSVAASVLALGLLVASQAPFDRAFARQHGAHLTAEFKGATAAQAAATATADGVTDTAGPYPVTTLRLAPTDMAGPGFAPPPLTVAGRASVRGDVDRVELTSGRWAKGNGEIVLESGTPFADRGTGWSVKSDGTELKVVGIATSVGASAGAWVTPAQLAALDDTPSYQMLYRLDHASSRADLKAARAAVTAAAPQGTVGGTQSYLDVKQAAEEATGAFIPFVTAFALLGLALSVLVISIVVSGAVSAAKRRIGILKSLGFTPPQVCRAYVAQALIPSAVGAVLGVALANVLAVPVMAEVAQAYKTGVMLIPVWVNVVVPLGALALVALTALGPALRAARLRTASVLGVGRAAESARGRSVRRLLGSLPLPRPVTLGLAGPFARPVRSVTMAGAVAFGTLAVVFAVGLSTTLFAIQRDGEPDEGGGQALVRTVRMMTGPPPGASDGPPPEPQGPADPAKVAAAIDAAGGTESYYRRGETEVRVAGLKDPVPVVAYGGDVSGAKHTMTEGRWFEADGEAVAASRFLLSTGAEIGDTVTLSDRDRSVRLRIVGEVFDLSEDGMAVRTTEASLSALKPEYEMTEFTVGLTDGTDVGAYTKKLDKVLEPLGAEAAVSETGKSSVLAAMQALIAILTLMLVTVACLGVLNTVVLDTRDRVRDLGVFKALGMTPRQTVTQVLTQVGVIGVLAGAIGVPLGVALHHYVMPAMGDAAGTRIPPSHIDAYGAGQLTLLALAGVAIAVTGALLPAGWAARTDTGNALRAE</sequence>
<feature type="domain" description="ABC3 transporter permease C-terminal" evidence="9">
    <location>
        <begin position="250"/>
        <end position="365"/>
    </location>
</feature>
<comment type="similarity">
    <text evidence="6">Belongs to the ABC-4 integral membrane protein family.</text>
</comment>
<feature type="transmembrane region" description="Helical" evidence="8">
    <location>
        <begin position="651"/>
        <end position="673"/>
    </location>
</feature>
<evidence type="ECO:0000256" key="6">
    <source>
        <dbReference type="ARBA" id="ARBA00038076"/>
    </source>
</evidence>
<evidence type="ECO:0000256" key="5">
    <source>
        <dbReference type="ARBA" id="ARBA00023136"/>
    </source>
</evidence>
<gene>
    <name evidence="10" type="ORF">SRB5_68400</name>
</gene>
<feature type="transmembrane region" description="Helical" evidence="8">
    <location>
        <begin position="21"/>
        <end position="42"/>
    </location>
</feature>
<keyword evidence="5 8" id="KW-0472">Membrane</keyword>
<keyword evidence="3 8" id="KW-0812">Transmembrane</keyword>
<proteinExistence type="inferred from homology"/>
<comment type="subcellular location">
    <subcellularLocation>
        <location evidence="1">Cell membrane</location>
        <topology evidence="1">Multi-pass membrane protein</topology>
    </subcellularLocation>
</comment>
<keyword evidence="2" id="KW-1003">Cell membrane</keyword>
<feature type="transmembrane region" description="Helical" evidence="8">
    <location>
        <begin position="419"/>
        <end position="440"/>
    </location>
</feature>
<evidence type="ECO:0000259" key="9">
    <source>
        <dbReference type="Pfam" id="PF02687"/>
    </source>
</evidence>
<protein>
    <recommendedName>
        <fullName evidence="9">ABC3 transporter permease C-terminal domain-containing protein</fullName>
    </recommendedName>
</protein>
<dbReference type="InterPro" id="IPR050250">
    <property type="entry name" value="Macrolide_Exporter_MacB"/>
</dbReference>
<evidence type="ECO:0000256" key="3">
    <source>
        <dbReference type="ARBA" id="ARBA00022692"/>
    </source>
</evidence>
<evidence type="ECO:0000256" key="4">
    <source>
        <dbReference type="ARBA" id="ARBA00022989"/>
    </source>
</evidence>
<feature type="transmembrane region" description="Helical" evidence="8">
    <location>
        <begin position="295"/>
        <end position="318"/>
    </location>
</feature>
<feature type="transmembrane region" description="Helical" evidence="8">
    <location>
        <begin position="746"/>
        <end position="768"/>
    </location>
</feature>